<evidence type="ECO:0008006" key="4">
    <source>
        <dbReference type="Google" id="ProtNLM"/>
    </source>
</evidence>
<gene>
    <name evidence="2" type="ORF">GM655_17605</name>
</gene>
<dbReference type="Proteomes" id="UP000735592">
    <property type="component" value="Unassembled WGS sequence"/>
</dbReference>
<sequence>MLAMRPIFRFLLWLLIVALPLQGGAASMLPCVQLTPPILHGSHCAAQEKAQQQLEQKKAAQQHAHAKCSHCTACASALGAPLNAELLLARLTGTVAPINELAPPGHIPPALERPPRPA</sequence>
<name>A0ABW9SR26_9BURK</name>
<feature type="region of interest" description="Disordered" evidence="1">
    <location>
        <begin position="99"/>
        <end position="118"/>
    </location>
</feature>
<proteinExistence type="predicted"/>
<evidence type="ECO:0000313" key="2">
    <source>
        <dbReference type="EMBL" id="MTW34623.1"/>
    </source>
</evidence>
<organism evidence="2 3">
    <name type="scientific">Pseudoduganella danionis</name>
    <dbReference type="NCBI Taxonomy" id="1890295"/>
    <lineage>
        <taxon>Bacteria</taxon>
        <taxon>Pseudomonadati</taxon>
        <taxon>Pseudomonadota</taxon>
        <taxon>Betaproteobacteria</taxon>
        <taxon>Burkholderiales</taxon>
        <taxon>Oxalobacteraceae</taxon>
        <taxon>Telluria group</taxon>
        <taxon>Pseudoduganella</taxon>
    </lineage>
</organism>
<keyword evidence="3" id="KW-1185">Reference proteome</keyword>
<accession>A0ABW9SR26</accession>
<reference evidence="2 3" key="1">
    <citation type="submission" date="2019-11" db="EMBL/GenBank/DDBJ databases">
        <title>Type strains purchased from KCTC, JCM and DSMZ.</title>
        <authorList>
            <person name="Lu H."/>
        </authorList>
    </citation>
    <scope>NUCLEOTIDE SEQUENCE [LARGE SCALE GENOMIC DNA]</scope>
    <source>
        <strain evidence="2 3">DSM 103461</strain>
    </source>
</reference>
<comment type="caution">
    <text evidence="2">The sequence shown here is derived from an EMBL/GenBank/DDBJ whole genome shotgun (WGS) entry which is preliminary data.</text>
</comment>
<protein>
    <recommendedName>
        <fullName evidence="4">DUF2946 domain-containing protein</fullName>
    </recommendedName>
</protein>
<dbReference type="EMBL" id="WNKW01000005">
    <property type="protein sequence ID" value="MTW34623.1"/>
    <property type="molecule type" value="Genomic_DNA"/>
</dbReference>
<dbReference type="RefSeq" id="WP_155435991.1">
    <property type="nucleotide sequence ID" value="NZ_JBHLXK010000006.1"/>
</dbReference>
<evidence type="ECO:0000313" key="3">
    <source>
        <dbReference type="Proteomes" id="UP000735592"/>
    </source>
</evidence>
<evidence type="ECO:0000256" key="1">
    <source>
        <dbReference type="SAM" id="MobiDB-lite"/>
    </source>
</evidence>